<evidence type="ECO:0000313" key="3">
    <source>
        <dbReference type="Proteomes" id="UP001594351"/>
    </source>
</evidence>
<dbReference type="SUPFAM" id="SSF48452">
    <property type="entry name" value="TPR-like"/>
    <property type="match status" value="1"/>
</dbReference>
<dbReference type="Proteomes" id="UP001594351">
    <property type="component" value="Unassembled WGS sequence"/>
</dbReference>
<dbReference type="EMBL" id="JBHPBY010000467">
    <property type="protein sequence ID" value="MFC1853301.1"/>
    <property type="molecule type" value="Genomic_DNA"/>
</dbReference>
<comment type="caution">
    <text evidence="2">The sequence shown here is derived from an EMBL/GenBank/DDBJ whole genome shotgun (WGS) entry which is preliminary data.</text>
</comment>
<sequence>LFLWQTMLDSFPDSRSAYENMGKVLLNKGEYERAETIYKELRTKYHDHPAGVRGLIQVAISRRQWDDAIQLYDQAYRHFSEKTTFLQKKAMLLRKLFRYDEALPLFQRFRKKEPWIFQNWFHEMSIYLMQNLQQESKAVLAEAQNFFIEKGRIDQYILLLEAIGSHDEARIMRQKSMRLLDFNTKPMLWRIYLDWGRLDVCYELLNTIQSGYNETSRFLAFKRKFNSILKATGTHYSTLQEYCNSSQSLTVEHCVVNRVCDSAISGSNKTLDRPNLVFCNHFCGIGGSQKSLVHVLKMIDDDFCGFKGVHLVVEEARQFETGRKSFIEVVQNLTIELHYIDKSTDNIHSLRQDINTREWIDAILLLPTPIKRTLLGYYQIFNKLKPACIILWGTWYDSILSGGLAALLAGCEHLVLACRGVGNIEFDQHNSVTSSQKSIQIRYALLKMLSLPHVSLLSNSHSNIQKLQQLLDLDLQHSPVINNALDPALIESDVDFKEGENQFRIPDIRQDAFIIGSVFRLSQLKRPFLWLQIAERVTRKMKNSNLQFILVGDGPMMCGVRAMVDTLNLSEDIIMVGETPCIKPLLHKMDLFLFTSLTEGLANVIIEAQYLGIPVVTTDAGSMEEILVDGETGWIVDSDDPDVIADRVCWCINNKHWLKNTAEKAKEHVSKTFDMNKISRQTRDYLSGLARQHRNSSETEVTYEAG</sequence>
<feature type="domain" description="Glycosyl transferase family 1" evidence="1">
    <location>
        <begin position="500"/>
        <end position="667"/>
    </location>
</feature>
<organism evidence="2 3">
    <name type="scientific">candidate division CSSED10-310 bacterium</name>
    <dbReference type="NCBI Taxonomy" id="2855610"/>
    <lineage>
        <taxon>Bacteria</taxon>
        <taxon>Bacteria division CSSED10-310</taxon>
    </lineage>
</organism>
<dbReference type="EC" id="2.4.-.-" evidence="2"/>
<dbReference type="Gene3D" id="3.40.50.2000">
    <property type="entry name" value="Glycogen Phosphorylase B"/>
    <property type="match status" value="2"/>
</dbReference>
<protein>
    <submittedName>
        <fullName evidence="2">Glycosyltransferase</fullName>
        <ecNumber evidence="2">2.4.-.-</ecNumber>
    </submittedName>
</protein>
<keyword evidence="2" id="KW-0808">Transferase</keyword>
<dbReference type="Gene3D" id="1.25.40.10">
    <property type="entry name" value="Tetratricopeptide repeat domain"/>
    <property type="match status" value="1"/>
</dbReference>
<keyword evidence="3" id="KW-1185">Reference proteome</keyword>
<evidence type="ECO:0000313" key="2">
    <source>
        <dbReference type="EMBL" id="MFC1853301.1"/>
    </source>
</evidence>
<accession>A0ABV6Z4D4</accession>
<dbReference type="Pfam" id="PF00534">
    <property type="entry name" value="Glycos_transf_1"/>
    <property type="match status" value="1"/>
</dbReference>
<dbReference type="InterPro" id="IPR001296">
    <property type="entry name" value="Glyco_trans_1"/>
</dbReference>
<feature type="non-terminal residue" evidence="2">
    <location>
        <position position="1"/>
    </location>
</feature>
<dbReference type="GO" id="GO:0016757">
    <property type="term" value="F:glycosyltransferase activity"/>
    <property type="evidence" value="ECO:0007669"/>
    <property type="project" value="UniProtKB-KW"/>
</dbReference>
<dbReference type="InterPro" id="IPR011990">
    <property type="entry name" value="TPR-like_helical_dom_sf"/>
</dbReference>
<dbReference type="Pfam" id="PF13432">
    <property type="entry name" value="TPR_16"/>
    <property type="match status" value="1"/>
</dbReference>
<proteinExistence type="predicted"/>
<reference evidence="2 3" key="1">
    <citation type="submission" date="2024-09" db="EMBL/GenBank/DDBJ databases">
        <title>Laminarin stimulates single cell rates of sulfate reduction while oxygen inhibits transcriptomic activity in coastal marine sediment.</title>
        <authorList>
            <person name="Lindsay M."/>
            <person name="Orcutt B."/>
            <person name="Emerson D."/>
            <person name="Stepanauskas R."/>
            <person name="D'Angelo T."/>
        </authorList>
    </citation>
    <scope>NUCLEOTIDE SEQUENCE [LARGE SCALE GENOMIC DNA]</scope>
    <source>
        <strain evidence="2">SAG AM-311-K15</strain>
    </source>
</reference>
<keyword evidence="2" id="KW-0328">Glycosyltransferase</keyword>
<dbReference type="PANTHER" id="PTHR12526">
    <property type="entry name" value="GLYCOSYLTRANSFERASE"/>
    <property type="match status" value="1"/>
</dbReference>
<gene>
    <name evidence="2" type="ORF">ACFL27_24145</name>
</gene>
<dbReference type="PANTHER" id="PTHR12526:SF638">
    <property type="entry name" value="SPORE COAT PROTEIN SA"/>
    <property type="match status" value="1"/>
</dbReference>
<name>A0ABV6Z4D4_UNCC1</name>
<dbReference type="SUPFAM" id="SSF53756">
    <property type="entry name" value="UDP-Glycosyltransferase/glycogen phosphorylase"/>
    <property type="match status" value="1"/>
</dbReference>
<evidence type="ECO:0000259" key="1">
    <source>
        <dbReference type="Pfam" id="PF00534"/>
    </source>
</evidence>